<proteinExistence type="inferred from homology"/>
<reference evidence="12" key="2">
    <citation type="journal article" date="2009" name="Environ. Microbiol.">
        <title>Genome sequence of Desulfobacterium autotrophicum HRM2, a marine sulfate reducer oxidizing organic carbon completely to carbon dioxide.</title>
        <authorList>
            <person name="Strittmatter A.W."/>
            <person name="Liesegang H."/>
            <person name="Rabus R."/>
            <person name="Decker I."/>
            <person name="Amann J."/>
            <person name="Andres S."/>
            <person name="Henne A."/>
            <person name="Fricke W.F."/>
            <person name="Martinez-Arias R."/>
            <person name="Bartels D."/>
            <person name="Goesmann A."/>
            <person name="Krause L."/>
            <person name="Puehler A."/>
            <person name="Klenk H.P."/>
            <person name="Richter M."/>
            <person name="Schuler M."/>
            <person name="Gloeckner F.O."/>
            <person name="Meyerdierks A."/>
            <person name="Gottschalk G."/>
            <person name="Amann R."/>
        </authorList>
    </citation>
    <scope>NUCLEOTIDE SEQUENCE [LARGE SCALE GENOMIC DNA]</scope>
    <source>
        <strain evidence="12">HRM2</strain>
    </source>
</reference>
<dbReference type="Gene3D" id="3.30.420.270">
    <property type="match status" value="1"/>
</dbReference>
<keyword evidence="4" id="KW-0997">Cell inner membrane</keyword>
<name>C0QKQ1_DESAH</name>
<dbReference type="GO" id="GO:0005886">
    <property type="term" value="C:plasma membrane"/>
    <property type="evidence" value="ECO:0007669"/>
    <property type="project" value="UniProtKB-SubCell"/>
</dbReference>
<keyword evidence="5" id="KW-0132">Cell division</keyword>
<sequence>MQSGHGSFGNDQLMGEINVTPFVDVMLVLLIIFMVTAPMMVQGVDVNLPQVSSTPLAKEEESLVISIKVDGQVFINDQVADVTNLTEKLRAIFGNVENRGVLLKADREVPYGVVVNVMSRVRLAGVTTLGLITLPAEDKS</sequence>
<keyword evidence="10" id="KW-0653">Protein transport</keyword>
<evidence type="ECO:0000256" key="2">
    <source>
        <dbReference type="ARBA" id="ARBA00005811"/>
    </source>
</evidence>
<reference evidence="12" key="1">
    <citation type="submission" date="2008-05" db="EMBL/GenBank/DDBJ databases">
        <authorList>
            <person name="Strittmatter A."/>
            <person name="Liesegang H."/>
            <person name="Rabus R."/>
            <person name="Decker I."/>
            <person name="Amann J."/>
            <person name="Andres S."/>
            <person name="Henne A."/>
            <person name="Martinez-Arias R."/>
            <person name="Bartels D."/>
            <person name="Goesmann A."/>
            <person name="Krause L."/>
            <person name="Puehler A."/>
            <person name="Klenk H.-K."/>
            <person name="Richter M."/>
            <person name="Schueler M."/>
            <person name="Gloeckner F.O."/>
            <person name="Meyerdierks A."/>
            <person name="Widdel F."/>
            <person name="Gottschalk G."/>
            <person name="Amann R."/>
        </authorList>
    </citation>
    <scope>NUCLEOTIDE SEQUENCE</scope>
    <source>
        <strain evidence="12">HRM2</strain>
    </source>
</reference>
<evidence type="ECO:0000256" key="5">
    <source>
        <dbReference type="ARBA" id="ARBA00022618"/>
    </source>
</evidence>
<evidence type="ECO:0000256" key="10">
    <source>
        <dbReference type="RuleBase" id="RU003879"/>
    </source>
</evidence>
<dbReference type="EMBL" id="CP001087">
    <property type="protein sequence ID" value="ACN16141.1"/>
    <property type="molecule type" value="Genomic_DNA"/>
</dbReference>
<dbReference type="PANTHER" id="PTHR30558">
    <property type="entry name" value="EXBD MEMBRANE COMPONENT OF PMF-DRIVEN MACROMOLECULE IMPORT SYSTEM"/>
    <property type="match status" value="1"/>
</dbReference>
<dbReference type="Pfam" id="PF02472">
    <property type="entry name" value="ExbD"/>
    <property type="match status" value="1"/>
</dbReference>
<evidence type="ECO:0000313" key="12">
    <source>
        <dbReference type="EMBL" id="ACN16141.1"/>
    </source>
</evidence>
<dbReference type="KEGG" id="dat:HRM2_30580"/>
<protein>
    <submittedName>
        <fullName evidence="12">TolR</fullName>
    </submittedName>
</protein>
<dbReference type="GO" id="GO:0015031">
    <property type="term" value="P:protein transport"/>
    <property type="evidence" value="ECO:0007669"/>
    <property type="project" value="UniProtKB-KW"/>
</dbReference>
<evidence type="ECO:0000256" key="3">
    <source>
        <dbReference type="ARBA" id="ARBA00022475"/>
    </source>
</evidence>
<evidence type="ECO:0000313" key="13">
    <source>
        <dbReference type="Proteomes" id="UP000000442"/>
    </source>
</evidence>
<feature type="transmembrane region" description="Helical" evidence="11">
    <location>
        <begin position="21"/>
        <end position="41"/>
    </location>
</feature>
<keyword evidence="9" id="KW-0131">Cell cycle</keyword>
<dbReference type="InterPro" id="IPR003400">
    <property type="entry name" value="ExbD"/>
</dbReference>
<evidence type="ECO:0000256" key="9">
    <source>
        <dbReference type="ARBA" id="ARBA00023306"/>
    </source>
</evidence>
<evidence type="ECO:0000256" key="6">
    <source>
        <dbReference type="ARBA" id="ARBA00022692"/>
    </source>
</evidence>
<dbReference type="Proteomes" id="UP000000442">
    <property type="component" value="Chromosome"/>
</dbReference>
<evidence type="ECO:0000256" key="1">
    <source>
        <dbReference type="ARBA" id="ARBA00004162"/>
    </source>
</evidence>
<gene>
    <name evidence="12" type="primary">tolR</name>
    <name evidence="12" type="ordered locus">HRM2_30580</name>
</gene>
<dbReference type="HOGENOM" id="CLU_085305_1_3_7"/>
<evidence type="ECO:0000256" key="11">
    <source>
        <dbReference type="SAM" id="Phobius"/>
    </source>
</evidence>
<comment type="similarity">
    <text evidence="2 10">Belongs to the ExbD/TolR family.</text>
</comment>
<accession>C0QKQ1</accession>
<dbReference type="eggNOG" id="COG0848">
    <property type="taxonomic scope" value="Bacteria"/>
</dbReference>
<dbReference type="OrthoDB" id="9798629at2"/>
<dbReference type="STRING" id="177437.HRM2_30580"/>
<dbReference type="InterPro" id="IPR014168">
    <property type="entry name" value="Tol-Pal_TolR"/>
</dbReference>
<dbReference type="GO" id="GO:0022857">
    <property type="term" value="F:transmembrane transporter activity"/>
    <property type="evidence" value="ECO:0007669"/>
    <property type="project" value="InterPro"/>
</dbReference>
<dbReference type="GO" id="GO:0051301">
    <property type="term" value="P:cell division"/>
    <property type="evidence" value="ECO:0007669"/>
    <property type="project" value="UniProtKB-KW"/>
</dbReference>
<dbReference type="AlphaFoldDB" id="C0QKQ1"/>
<dbReference type="NCBIfam" id="TIGR02801">
    <property type="entry name" value="tolR"/>
    <property type="match status" value="1"/>
</dbReference>
<organism evidence="12 13">
    <name type="scientific">Desulforapulum autotrophicum (strain ATCC 43914 / DSM 3382 / VKM B-1955 / HRM2)</name>
    <name type="common">Desulfobacterium autotrophicum</name>
    <dbReference type="NCBI Taxonomy" id="177437"/>
    <lineage>
        <taxon>Bacteria</taxon>
        <taxon>Pseudomonadati</taxon>
        <taxon>Thermodesulfobacteriota</taxon>
        <taxon>Desulfobacteria</taxon>
        <taxon>Desulfobacterales</taxon>
        <taxon>Desulfobacteraceae</taxon>
        <taxon>Desulforapulum</taxon>
    </lineage>
</organism>
<comment type="subcellular location">
    <subcellularLocation>
        <location evidence="1">Cell membrane</location>
        <topology evidence="1">Single-pass membrane protein</topology>
    </subcellularLocation>
    <subcellularLocation>
        <location evidence="10">Cell membrane</location>
        <topology evidence="10">Single-pass type II membrane protein</topology>
    </subcellularLocation>
</comment>
<keyword evidence="10" id="KW-0813">Transport</keyword>
<keyword evidence="13" id="KW-1185">Reference proteome</keyword>
<keyword evidence="7 11" id="KW-1133">Transmembrane helix</keyword>
<evidence type="ECO:0000256" key="7">
    <source>
        <dbReference type="ARBA" id="ARBA00022989"/>
    </source>
</evidence>
<evidence type="ECO:0000256" key="4">
    <source>
        <dbReference type="ARBA" id="ARBA00022519"/>
    </source>
</evidence>
<keyword evidence="3" id="KW-1003">Cell membrane</keyword>
<dbReference type="RefSeq" id="WP_015904903.1">
    <property type="nucleotide sequence ID" value="NC_012108.1"/>
</dbReference>
<keyword evidence="8 11" id="KW-0472">Membrane</keyword>
<keyword evidence="6 10" id="KW-0812">Transmembrane</keyword>
<evidence type="ECO:0000256" key="8">
    <source>
        <dbReference type="ARBA" id="ARBA00023136"/>
    </source>
</evidence>
<dbReference type="PANTHER" id="PTHR30558:SF7">
    <property type="entry name" value="TOL-PAL SYSTEM PROTEIN TOLR"/>
    <property type="match status" value="1"/>
</dbReference>